<feature type="domain" description="SWIM-type" evidence="6">
    <location>
        <begin position="199"/>
        <end position="231"/>
    </location>
</feature>
<dbReference type="AlphaFoldDB" id="A0A445CI40"/>
<evidence type="ECO:0000256" key="5">
    <source>
        <dbReference type="SAM" id="MobiDB-lite"/>
    </source>
</evidence>
<comment type="caution">
    <text evidence="7">The sequence shown here is derived from an EMBL/GenBank/DDBJ whole genome shotgun (WGS) entry which is preliminary data.</text>
</comment>
<dbReference type="InterPro" id="IPR007527">
    <property type="entry name" value="Znf_SWIM"/>
</dbReference>
<evidence type="ECO:0000256" key="4">
    <source>
        <dbReference type="PROSITE-ProRule" id="PRU00325"/>
    </source>
</evidence>
<dbReference type="SMART" id="SM00575">
    <property type="entry name" value="ZnF_PMZ"/>
    <property type="match status" value="1"/>
</dbReference>
<dbReference type="InterPro" id="IPR006564">
    <property type="entry name" value="Znf_PMZ"/>
</dbReference>
<keyword evidence="8" id="KW-1185">Reference proteome</keyword>
<reference evidence="7 8" key="1">
    <citation type="submission" date="2019-01" db="EMBL/GenBank/DDBJ databases">
        <title>Sequencing of cultivated peanut Arachis hypogaea provides insights into genome evolution and oil improvement.</title>
        <authorList>
            <person name="Chen X."/>
        </authorList>
    </citation>
    <scope>NUCLEOTIDE SEQUENCE [LARGE SCALE GENOMIC DNA]</scope>
    <source>
        <strain evidence="8">cv. Fuhuasheng</strain>
        <tissue evidence="7">Leaves</tissue>
    </source>
</reference>
<organism evidence="7 8">
    <name type="scientific">Arachis hypogaea</name>
    <name type="common">Peanut</name>
    <dbReference type="NCBI Taxonomy" id="3818"/>
    <lineage>
        <taxon>Eukaryota</taxon>
        <taxon>Viridiplantae</taxon>
        <taxon>Streptophyta</taxon>
        <taxon>Embryophyta</taxon>
        <taxon>Tracheophyta</taxon>
        <taxon>Spermatophyta</taxon>
        <taxon>Magnoliopsida</taxon>
        <taxon>eudicotyledons</taxon>
        <taxon>Gunneridae</taxon>
        <taxon>Pentapetalae</taxon>
        <taxon>rosids</taxon>
        <taxon>fabids</taxon>
        <taxon>Fabales</taxon>
        <taxon>Fabaceae</taxon>
        <taxon>Papilionoideae</taxon>
        <taxon>50 kb inversion clade</taxon>
        <taxon>dalbergioids sensu lato</taxon>
        <taxon>Dalbergieae</taxon>
        <taxon>Pterocarpus clade</taxon>
        <taxon>Arachis</taxon>
    </lineage>
</organism>
<gene>
    <name evidence="7" type="ORF">Ahy_A07g037191</name>
</gene>
<feature type="region of interest" description="Disordered" evidence="5">
    <location>
        <begin position="86"/>
        <end position="110"/>
    </location>
</feature>
<evidence type="ECO:0000313" key="7">
    <source>
        <dbReference type="EMBL" id="RYR50570.1"/>
    </source>
</evidence>
<dbReference type="PROSITE" id="PS50966">
    <property type="entry name" value="ZF_SWIM"/>
    <property type="match status" value="1"/>
</dbReference>
<evidence type="ECO:0000256" key="2">
    <source>
        <dbReference type="ARBA" id="ARBA00022771"/>
    </source>
</evidence>
<keyword evidence="3" id="KW-0862">Zinc</keyword>
<name>A0A445CI40_ARAHY</name>
<evidence type="ECO:0000256" key="3">
    <source>
        <dbReference type="ARBA" id="ARBA00022833"/>
    </source>
</evidence>
<keyword evidence="1" id="KW-0479">Metal-binding</keyword>
<sequence length="325" mass="36699">MKEVGQVAYRFLHVLPNGGFTNQLFWIDGDQHVRVMFDVYTPLMPQHVMDLYAAVRDIVVGGGPSPLTPEIVSFEATPIHYVQPHDIANENDSEGDSTYVTGSESSRDTTFEDEYVPETPSGGVGRFLLPPPLAITRLSDVPSHYQMLNLDAMQPNDLLNAGDGEDYNTNGESPPMIRVTHCDCRAFVFSVEELESTSYHVHLNAHTCDCGLFQSLHYPCRHSLRHVQLRASKGVILWTPCTRWPVFNVYEREFSPIPDEKLWPLWYNTQLKPNPAIRRKASRRPVSTRIRNEMDAIECAENRCGLCHGKGHTRCGYPNAPQSDS</sequence>
<dbReference type="Proteomes" id="UP000289738">
    <property type="component" value="Chromosome A07"/>
</dbReference>
<dbReference type="Pfam" id="PF04434">
    <property type="entry name" value="SWIM"/>
    <property type="match status" value="1"/>
</dbReference>
<evidence type="ECO:0000313" key="8">
    <source>
        <dbReference type="Proteomes" id="UP000289738"/>
    </source>
</evidence>
<accession>A0A445CI40</accession>
<dbReference type="GO" id="GO:0008270">
    <property type="term" value="F:zinc ion binding"/>
    <property type="evidence" value="ECO:0007669"/>
    <property type="project" value="UniProtKB-KW"/>
</dbReference>
<evidence type="ECO:0000256" key="1">
    <source>
        <dbReference type="ARBA" id="ARBA00022723"/>
    </source>
</evidence>
<protein>
    <recommendedName>
        <fullName evidence="6">SWIM-type domain-containing protein</fullName>
    </recommendedName>
</protein>
<dbReference type="EMBL" id="SDMP01000007">
    <property type="protein sequence ID" value="RYR50570.1"/>
    <property type="molecule type" value="Genomic_DNA"/>
</dbReference>
<proteinExistence type="predicted"/>
<evidence type="ECO:0000259" key="6">
    <source>
        <dbReference type="PROSITE" id="PS50966"/>
    </source>
</evidence>
<keyword evidence="2 4" id="KW-0863">Zinc-finger</keyword>